<organism evidence="5 6">
    <name type="scientific">Ornithinibacillus hominis</name>
    <dbReference type="NCBI Taxonomy" id="2763055"/>
    <lineage>
        <taxon>Bacteria</taxon>
        <taxon>Bacillati</taxon>
        <taxon>Bacillota</taxon>
        <taxon>Bacilli</taxon>
        <taxon>Bacillales</taxon>
        <taxon>Bacillaceae</taxon>
        <taxon>Ornithinibacillus</taxon>
    </lineage>
</organism>
<dbReference type="EMBL" id="JACOOL010000001">
    <property type="protein sequence ID" value="MBC5635738.1"/>
    <property type="molecule type" value="Genomic_DNA"/>
</dbReference>
<dbReference type="Proteomes" id="UP000637359">
    <property type="component" value="Unassembled WGS sequence"/>
</dbReference>
<keyword evidence="2" id="KW-1133">Transmembrane helix</keyword>
<reference evidence="5" key="1">
    <citation type="submission" date="2020-08" db="EMBL/GenBank/DDBJ databases">
        <title>Genome public.</title>
        <authorList>
            <person name="Liu C."/>
            <person name="Sun Q."/>
        </authorList>
    </citation>
    <scope>NUCLEOTIDE SEQUENCE</scope>
    <source>
        <strain evidence="5">BX22</strain>
    </source>
</reference>
<proteinExistence type="predicted"/>
<dbReference type="InterPro" id="IPR018702">
    <property type="entry name" value="DUF2207"/>
</dbReference>
<feature type="domain" description="DUF2207" evidence="3">
    <location>
        <begin position="29"/>
        <end position="187"/>
    </location>
</feature>
<comment type="caution">
    <text evidence="5">The sequence shown here is derived from an EMBL/GenBank/DDBJ whole genome shotgun (WGS) entry which is preliminary data.</text>
</comment>
<feature type="domain" description="Predicted membrane protein YciQ-like C-terminal" evidence="4">
    <location>
        <begin position="296"/>
        <end position="460"/>
    </location>
</feature>
<evidence type="ECO:0000256" key="1">
    <source>
        <dbReference type="SAM" id="MobiDB-lite"/>
    </source>
</evidence>
<evidence type="ECO:0000259" key="4">
    <source>
        <dbReference type="Pfam" id="PF20990"/>
    </source>
</evidence>
<keyword evidence="6" id="KW-1185">Reference proteome</keyword>
<protein>
    <submittedName>
        <fullName evidence="5">DUF2207 domain-containing protein</fullName>
    </submittedName>
</protein>
<evidence type="ECO:0000256" key="2">
    <source>
        <dbReference type="SAM" id="Phobius"/>
    </source>
</evidence>
<evidence type="ECO:0000313" key="6">
    <source>
        <dbReference type="Proteomes" id="UP000637359"/>
    </source>
</evidence>
<dbReference type="RefSeq" id="WP_186868423.1">
    <property type="nucleotide sequence ID" value="NZ_JACOOL010000001.1"/>
</dbReference>
<feature type="transmembrane region" description="Helical" evidence="2">
    <location>
        <begin position="238"/>
        <end position="256"/>
    </location>
</feature>
<name>A0A923RGQ8_9BACI</name>
<gene>
    <name evidence="5" type="ORF">H8S33_02750</name>
</gene>
<keyword evidence="2" id="KW-0472">Membrane</keyword>
<dbReference type="InterPro" id="IPR048389">
    <property type="entry name" value="YciQ-like_C"/>
</dbReference>
<dbReference type="Pfam" id="PF20990">
    <property type="entry name" value="DUF2207_C"/>
    <property type="match status" value="1"/>
</dbReference>
<dbReference type="Pfam" id="PF09972">
    <property type="entry name" value="DUF2207"/>
    <property type="match status" value="1"/>
</dbReference>
<sequence>MKKLIVTIIFLFTFFIFVEPAFAEVDYVIKDVQIDAYLMESGDVAVKERFTYDFEGEFNGITRTIIPKKGTAIEDFVASEAGSPLKVEKEDSEYKIYRKGNEETVTIELGYTIMNGVEVYQDVAQFYWPFFDSSNESVYENMTIYVHPPARAVQVTAYGYDEAYDTAEVTADGGAVFSLGYVEDGKNGDIQVVYDETLFGAAPLTSEKMMKDSILEQIADNEAKLAAFQDRKAWLNRIAPYIVGGFGLFLVLLLFVSIRQKMELKHDVQRRIKEELTIPKLNMSLPATIYYTNPFTPKDQLLTSSLLELVRKGYVRTKNQETFLLVDRYTEYDHEYMLINFLFDTIGNGKTFRFKELQTFLEDESNHNDYNEHVQAWIYAIKQEVKSKELTKAKKGFRWTVALLSLLLVPLAVFFGIHELFMWMAVSIILFLGLLAFSIFYNPKTLEGAKIWEEWKQFNKNFDRIPPNQLEKWSTDEQIIAVNYAYGMNDKGIKIWNNPIFTSNKSMDSSNVMMYLLLASTANLHFSEADTVTAATTNSSSTTTVGTGTGVGGGGGGSGAF</sequence>
<evidence type="ECO:0000313" key="5">
    <source>
        <dbReference type="EMBL" id="MBC5635738.1"/>
    </source>
</evidence>
<feature type="compositionally biased region" description="Gly residues" evidence="1">
    <location>
        <begin position="547"/>
        <end position="561"/>
    </location>
</feature>
<dbReference type="AlphaFoldDB" id="A0A923RGQ8"/>
<evidence type="ECO:0000259" key="3">
    <source>
        <dbReference type="Pfam" id="PF09972"/>
    </source>
</evidence>
<keyword evidence="2" id="KW-0812">Transmembrane</keyword>
<feature type="transmembrane region" description="Helical" evidence="2">
    <location>
        <begin position="396"/>
        <end position="415"/>
    </location>
</feature>
<feature type="compositionally biased region" description="Low complexity" evidence="1">
    <location>
        <begin position="537"/>
        <end position="546"/>
    </location>
</feature>
<accession>A0A923RGQ8</accession>
<feature type="transmembrane region" description="Helical" evidence="2">
    <location>
        <begin position="421"/>
        <end position="441"/>
    </location>
</feature>
<feature type="region of interest" description="Disordered" evidence="1">
    <location>
        <begin position="537"/>
        <end position="561"/>
    </location>
</feature>